<keyword evidence="2" id="KW-0282">Flagellum</keyword>
<dbReference type="OrthoDB" id="351019at2"/>
<name>A0A1L8ZB39_BORBI</name>
<dbReference type="EMBL" id="JNBW01000283">
    <property type="protein sequence ID" value="OJH14956.1"/>
    <property type="molecule type" value="Genomic_DNA"/>
</dbReference>
<keyword evidence="2" id="KW-0966">Cell projection</keyword>
<reference evidence="2" key="1">
    <citation type="journal article" date="2015" name="Microbiology">
        <title>Similarities in murine infection and immune response to Borrelia bissettii and Borrelia burgdorferi sensu stricto.</title>
        <authorList>
            <person name="Leydet B.F.Jr."/>
            <person name="Liang F.T."/>
        </authorList>
    </citation>
    <scope>NUCLEOTIDE SEQUENCE [LARGE SCALE GENOMIC DNA]</scope>
    <source>
        <strain evidence="2">CO275</strain>
    </source>
</reference>
<reference evidence="2" key="2">
    <citation type="submission" date="2015-07" db="EMBL/GenBank/DDBJ databases">
        <authorList>
            <person name="Noorani M."/>
        </authorList>
    </citation>
    <scope>NUCLEOTIDE SEQUENCE</scope>
    <source>
        <strain evidence="2">CO275</strain>
    </source>
</reference>
<proteinExistence type="predicted"/>
<accession>A0A1L8ZB39</accession>
<dbReference type="AlphaFoldDB" id="A0A1L8ZB39"/>
<keyword evidence="1" id="KW-0472">Membrane</keyword>
<protein>
    <submittedName>
        <fullName evidence="2">Flagellar filament outsheath protein</fullName>
    </submittedName>
</protein>
<comment type="caution">
    <text evidence="2">The sequence shown here is derived from an EMBL/GenBank/DDBJ whole genome shotgun (WGS) entry which is preliminary data.</text>
</comment>
<evidence type="ECO:0000313" key="2">
    <source>
        <dbReference type="EMBL" id="OJH14956.1"/>
    </source>
</evidence>
<keyword evidence="1" id="KW-0812">Transmembrane</keyword>
<sequence length="185" mass="21559">MKNNISDVFLKYNAVIYEFLNSKKEYMDMVKVLFGVLAASFLFSIFMVFLNYDNLFSKKVFYFHSSKGFVANLRYLKDKKNLKDNLDLLVKDSLLGSNEGFSFGFLLSDARFLYSFLENGVYYINLSSEFYDSFNSGDYNESYESFDVKVNLFAMSLIKTMRFNYPGKIKKLVILIEGCILKEQS</sequence>
<evidence type="ECO:0000256" key="1">
    <source>
        <dbReference type="SAM" id="Phobius"/>
    </source>
</evidence>
<keyword evidence="2" id="KW-0969">Cilium</keyword>
<feature type="transmembrane region" description="Helical" evidence="1">
    <location>
        <begin position="32"/>
        <end position="52"/>
    </location>
</feature>
<organism evidence="2">
    <name type="scientific">Borrelia bissettiae</name>
    <name type="common">Borreliella bissettiae</name>
    <dbReference type="NCBI Taxonomy" id="64897"/>
    <lineage>
        <taxon>Bacteria</taxon>
        <taxon>Pseudomonadati</taxon>
        <taxon>Spirochaetota</taxon>
        <taxon>Spirochaetia</taxon>
        <taxon>Spirochaetales</taxon>
        <taxon>Borreliaceae</taxon>
        <taxon>Borreliella</taxon>
    </lineage>
</organism>
<keyword evidence="1" id="KW-1133">Transmembrane helix</keyword>
<gene>
    <name evidence="2" type="ORF">ER70_05575</name>
</gene>